<sequence length="391" mass="44852">MKRNILILFLVWSFNAEIAEAQENESLKTTKQIQKRGLIHRYINGLINDTSDVAQPRFLFYPTLAYAPETSWEIGLSSLYVFYAKRDTSNRLSEINGFTFFTLEGQYGLWFDHAIYSDKEDWFFLGKLRFQRFPMYYYGIGPDTPEEYMAVVDSRQVLIKERVLRKMKKNFYLGVELDFNNFGAVEFEPKEEGGDIDYPVGAEGSTNVGLGVGLVYDNRHNVLNVRDGLFSELAYIKYAPFWAGKYEFATIITDNRIYRPISKNNVLAAQLFGQFNTGNVPFNMMSALGGESMMRGYYYGRYRDNNYLSTQVELRFLPLPLGFSKRIGAAVFGGTGTVFDDFSNLSLDKMVWSAGAGLRFLLFPSKDIYTRIDAAFTQEGHGFYIYIGEAF</sequence>
<dbReference type="Gene3D" id="2.40.160.50">
    <property type="entry name" value="membrane protein fhac: a member of the omp85/tpsb transporter family"/>
    <property type="match status" value="1"/>
</dbReference>
<evidence type="ECO:0000256" key="2">
    <source>
        <dbReference type="ARBA" id="ARBA00023136"/>
    </source>
</evidence>
<dbReference type="Pfam" id="PF01103">
    <property type="entry name" value="Omp85"/>
    <property type="match status" value="1"/>
</dbReference>
<dbReference type="KEGG" id="echi:FKX85_15250"/>
<evidence type="ECO:0000256" key="3">
    <source>
        <dbReference type="SAM" id="SignalP"/>
    </source>
</evidence>
<evidence type="ECO:0000259" key="4">
    <source>
        <dbReference type="Pfam" id="PF01103"/>
    </source>
</evidence>
<keyword evidence="6" id="KW-1185">Reference proteome</keyword>
<keyword evidence="3" id="KW-0732">Signal</keyword>
<protein>
    <submittedName>
        <fullName evidence="5">BamA/TamA family outer membrane protein</fullName>
    </submittedName>
</protein>
<feature type="domain" description="Bacterial surface antigen (D15)" evidence="4">
    <location>
        <begin position="202"/>
        <end position="361"/>
    </location>
</feature>
<name>A0A514CKH2_9BACT</name>
<gene>
    <name evidence="5" type="ORF">FKX85_15250</name>
</gene>
<evidence type="ECO:0000313" key="6">
    <source>
        <dbReference type="Proteomes" id="UP000316614"/>
    </source>
</evidence>
<feature type="chain" id="PRO_5022032310" evidence="3">
    <location>
        <begin position="22"/>
        <end position="391"/>
    </location>
</feature>
<proteinExistence type="predicted"/>
<accession>A0A514CKH2</accession>
<dbReference type="GO" id="GO:0019867">
    <property type="term" value="C:outer membrane"/>
    <property type="evidence" value="ECO:0007669"/>
    <property type="project" value="InterPro"/>
</dbReference>
<evidence type="ECO:0000256" key="1">
    <source>
        <dbReference type="ARBA" id="ARBA00004370"/>
    </source>
</evidence>
<dbReference type="RefSeq" id="WP_141615553.1">
    <property type="nucleotide sequence ID" value="NZ_CP041253.1"/>
</dbReference>
<organism evidence="5 6">
    <name type="scientific">Echinicola soli</name>
    <dbReference type="NCBI Taxonomy" id="2591634"/>
    <lineage>
        <taxon>Bacteria</taxon>
        <taxon>Pseudomonadati</taxon>
        <taxon>Bacteroidota</taxon>
        <taxon>Cytophagia</taxon>
        <taxon>Cytophagales</taxon>
        <taxon>Cyclobacteriaceae</taxon>
        <taxon>Echinicola</taxon>
    </lineage>
</organism>
<keyword evidence="2" id="KW-0472">Membrane</keyword>
<dbReference type="EMBL" id="CP041253">
    <property type="protein sequence ID" value="QDH80319.1"/>
    <property type="molecule type" value="Genomic_DNA"/>
</dbReference>
<dbReference type="OrthoDB" id="9771071at2"/>
<reference evidence="5 6" key="1">
    <citation type="submission" date="2019-06" db="EMBL/GenBank/DDBJ databases">
        <title>Echinicola alkalisoli sp. nov. isolated from saline soil.</title>
        <authorList>
            <person name="Sun J.-Q."/>
            <person name="Xu L."/>
        </authorList>
    </citation>
    <scope>NUCLEOTIDE SEQUENCE [LARGE SCALE GENOMIC DNA]</scope>
    <source>
        <strain evidence="5 6">LN3S3</strain>
    </source>
</reference>
<feature type="signal peptide" evidence="3">
    <location>
        <begin position="1"/>
        <end position="21"/>
    </location>
</feature>
<dbReference type="InterPro" id="IPR000184">
    <property type="entry name" value="Bac_surfAg_D15"/>
</dbReference>
<dbReference type="AlphaFoldDB" id="A0A514CKH2"/>
<dbReference type="Proteomes" id="UP000316614">
    <property type="component" value="Chromosome"/>
</dbReference>
<evidence type="ECO:0000313" key="5">
    <source>
        <dbReference type="EMBL" id="QDH80319.1"/>
    </source>
</evidence>
<comment type="subcellular location">
    <subcellularLocation>
        <location evidence="1">Membrane</location>
    </subcellularLocation>
</comment>